<name>A0AC60QM68_IXOPE</name>
<evidence type="ECO:0000313" key="2">
    <source>
        <dbReference type="Proteomes" id="UP000805193"/>
    </source>
</evidence>
<dbReference type="Proteomes" id="UP000805193">
    <property type="component" value="Unassembled WGS sequence"/>
</dbReference>
<sequence length="69" mass="7304">MHPQHHEERRKARAEALDKQHRNNSGVLHVDAAPYPGGACRNACFAIAVVNSDGSTVAQASVSTVRGGV</sequence>
<reference evidence="1 2" key="1">
    <citation type="journal article" date="2020" name="Cell">
        <title>Large-Scale Comparative Analyses of Tick Genomes Elucidate Their Genetic Diversity and Vector Capacities.</title>
        <authorList>
            <consortium name="Tick Genome and Microbiome Consortium (TIGMIC)"/>
            <person name="Jia N."/>
            <person name="Wang J."/>
            <person name="Shi W."/>
            <person name="Du L."/>
            <person name="Sun Y."/>
            <person name="Zhan W."/>
            <person name="Jiang J.F."/>
            <person name="Wang Q."/>
            <person name="Zhang B."/>
            <person name="Ji P."/>
            <person name="Bell-Sakyi L."/>
            <person name="Cui X.M."/>
            <person name="Yuan T.T."/>
            <person name="Jiang B.G."/>
            <person name="Yang W.F."/>
            <person name="Lam T.T."/>
            <person name="Chang Q.C."/>
            <person name="Ding S.J."/>
            <person name="Wang X.J."/>
            <person name="Zhu J.G."/>
            <person name="Ruan X.D."/>
            <person name="Zhao L."/>
            <person name="Wei J.T."/>
            <person name="Ye R.Z."/>
            <person name="Que T.C."/>
            <person name="Du C.H."/>
            <person name="Zhou Y.H."/>
            <person name="Cheng J.X."/>
            <person name="Dai P.F."/>
            <person name="Guo W.B."/>
            <person name="Han X.H."/>
            <person name="Huang E.J."/>
            <person name="Li L.F."/>
            <person name="Wei W."/>
            <person name="Gao Y.C."/>
            <person name="Liu J.Z."/>
            <person name="Shao H.Z."/>
            <person name="Wang X."/>
            <person name="Wang C.C."/>
            <person name="Yang T.C."/>
            <person name="Huo Q.B."/>
            <person name="Li W."/>
            <person name="Chen H.Y."/>
            <person name="Chen S.E."/>
            <person name="Zhou L.G."/>
            <person name="Ni X.B."/>
            <person name="Tian J.H."/>
            <person name="Sheng Y."/>
            <person name="Liu T."/>
            <person name="Pan Y.S."/>
            <person name="Xia L.Y."/>
            <person name="Li J."/>
            <person name="Zhao F."/>
            <person name="Cao W.C."/>
        </authorList>
    </citation>
    <scope>NUCLEOTIDE SEQUENCE [LARGE SCALE GENOMIC DNA]</scope>
    <source>
        <strain evidence="1">Iper-2018</strain>
    </source>
</reference>
<accession>A0AC60QM68</accession>
<dbReference type="EMBL" id="JABSTQ010006924">
    <property type="protein sequence ID" value="KAG0436483.1"/>
    <property type="molecule type" value="Genomic_DNA"/>
</dbReference>
<comment type="caution">
    <text evidence="1">The sequence shown here is derived from an EMBL/GenBank/DDBJ whole genome shotgun (WGS) entry which is preliminary data.</text>
</comment>
<evidence type="ECO:0000313" key="1">
    <source>
        <dbReference type="EMBL" id="KAG0436483.1"/>
    </source>
</evidence>
<protein>
    <submittedName>
        <fullName evidence="1">Uncharacterized protein</fullName>
    </submittedName>
</protein>
<gene>
    <name evidence="1" type="ORF">HPB47_017921</name>
</gene>
<keyword evidence="2" id="KW-1185">Reference proteome</keyword>
<organism evidence="1 2">
    <name type="scientific">Ixodes persulcatus</name>
    <name type="common">Taiga tick</name>
    <dbReference type="NCBI Taxonomy" id="34615"/>
    <lineage>
        <taxon>Eukaryota</taxon>
        <taxon>Metazoa</taxon>
        <taxon>Ecdysozoa</taxon>
        <taxon>Arthropoda</taxon>
        <taxon>Chelicerata</taxon>
        <taxon>Arachnida</taxon>
        <taxon>Acari</taxon>
        <taxon>Parasitiformes</taxon>
        <taxon>Ixodida</taxon>
        <taxon>Ixodoidea</taxon>
        <taxon>Ixodidae</taxon>
        <taxon>Ixodinae</taxon>
        <taxon>Ixodes</taxon>
    </lineage>
</organism>
<proteinExistence type="predicted"/>